<feature type="transmembrane region" description="Helical" evidence="7">
    <location>
        <begin position="171"/>
        <end position="189"/>
    </location>
</feature>
<accession>A0A7Z9DUP3</accession>
<feature type="transmembrane region" description="Helical" evidence="7">
    <location>
        <begin position="366"/>
        <end position="391"/>
    </location>
</feature>
<sequence>MSSLSKQAIQGTIWTLFGYGGAQVLRFGGNLILTRLLVPELFGLMGLVNTFIIGLTLFSDIGIRPSIIRSERGEDPLFLNTAWTIQVFRGFGLWIVCLLITAPIASFYNEPQLLWIMPIVGFRTVIAGFESTSLATLNRNLNLKTLTIYDFIVQGLSLVVMIVLAWISPTIWALIIGVLISSVFGLIRSHSLNTEMRNGLAWDQSALKELISFGRWIFISTVMTFLASQSDRLILGKLLTLEMLGVYTVAFALADLPKALMQAVMNKVVFPVISKQLDLPRSQLRENILDKRKLLLLLMSLPLAILVCFGDQFILSLYDQRYEQAAWMLPILALGMWPFILHSSINKALFAIGKPLYIAVGNVFKLLYMVILLPLSFSVMGVVGAILVVAFNDIPSYIVVNYGLWQEGLLGFKQDLGATFILLGMIVLLGGIRYSLGGGLSIDSIL</sequence>
<feature type="transmembrane region" description="Helical" evidence="7">
    <location>
        <begin position="87"/>
        <end position="108"/>
    </location>
</feature>
<feature type="transmembrane region" description="Helical" evidence="7">
    <location>
        <begin position="327"/>
        <end position="345"/>
    </location>
</feature>
<feature type="transmembrane region" description="Helical" evidence="7">
    <location>
        <begin position="234"/>
        <end position="256"/>
    </location>
</feature>
<dbReference type="RefSeq" id="WP_083623211.1">
    <property type="nucleotide sequence ID" value="NZ_LR735025.1"/>
</dbReference>
<keyword evidence="6 7" id="KW-0472">Membrane</keyword>
<evidence type="ECO:0000256" key="3">
    <source>
        <dbReference type="ARBA" id="ARBA00022475"/>
    </source>
</evidence>
<protein>
    <recommendedName>
        <fullName evidence="10">Polysaccharide biosynthesis protein</fullName>
    </recommendedName>
</protein>
<feature type="transmembrane region" description="Helical" evidence="7">
    <location>
        <begin position="416"/>
        <end position="436"/>
    </location>
</feature>
<feature type="transmembrane region" description="Helical" evidence="7">
    <location>
        <begin position="41"/>
        <end position="63"/>
    </location>
</feature>
<keyword evidence="3" id="KW-1003">Cell membrane</keyword>
<evidence type="ECO:0000256" key="4">
    <source>
        <dbReference type="ARBA" id="ARBA00022692"/>
    </source>
</evidence>
<dbReference type="EMBL" id="CZCS02000005">
    <property type="protein sequence ID" value="VXD11006.1"/>
    <property type="molecule type" value="Genomic_DNA"/>
</dbReference>
<keyword evidence="4 7" id="KW-0812">Transmembrane</keyword>
<evidence type="ECO:0000256" key="7">
    <source>
        <dbReference type="SAM" id="Phobius"/>
    </source>
</evidence>
<dbReference type="AlphaFoldDB" id="A0A7Z9DUP3"/>
<keyword evidence="5 7" id="KW-1133">Transmembrane helix</keyword>
<comment type="subcellular location">
    <subcellularLocation>
        <location evidence="1">Cell membrane</location>
        <topology evidence="1">Multi-pass membrane protein</topology>
    </subcellularLocation>
</comment>
<dbReference type="PANTHER" id="PTHR30250">
    <property type="entry name" value="PST FAMILY PREDICTED COLANIC ACID TRANSPORTER"/>
    <property type="match status" value="1"/>
</dbReference>
<comment type="similarity">
    <text evidence="2">Belongs to the polysaccharide synthase family.</text>
</comment>
<evidence type="ECO:0000313" key="8">
    <source>
        <dbReference type="EMBL" id="VXD11006.1"/>
    </source>
</evidence>
<evidence type="ECO:0000256" key="6">
    <source>
        <dbReference type="ARBA" id="ARBA00023136"/>
    </source>
</evidence>
<dbReference type="Pfam" id="PF13440">
    <property type="entry name" value="Polysacc_synt_3"/>
    <property type="match status" value="1"/>
</dbReference>
<feature type="transmembrane region" description="Helical" evidence="7">
    <location>
        <begin position="12"/>
        <end position="29"/>
    </location>
</feature>
<dbReference type="InterPro" id="IPR050833">
    <property type="entry name" value="Poly_Biosynth_Transport"/>
</dbReference>
<evidence type="ECO:0000256" key="2">
    <source>
        <dbReference type="ARBA" id="ARBA00007430"/>
    </source>
</evidence>
<reference evidence="8" key="1">
    <citation type="submission" date="2019-10" db="EMBL/GenBank/DDBJ databases">
        <authorList>
            <consortium name="Genoscope - CEA"/>
            <person name="William W."/>
        </authorList>
    </citation>
    <scope>NUCLEOTIDE SEQUENCE [LARGE SCALE GENOMIC DNA]</scope>
    <source>
        <strain evidence="8">BBR_PRJEB10994</strain>
    </source>
</reference>
<dbReference type="GO" id="GO:0005886">
    <property type="term" value="C:plasma membrane"/>
    <property type="evidence" value="ECO:0007669"/>
    <property type="project" value="UniProtKB-SubCell"/>
</dbReference>
<comment type="caution">
    <text evidence="8">The sequence shown here is derived from an EMBL/GenBank/DDBJ whole genome shotgun (WGS) entry which is preliminary data.</text>
</comment>
<keyword evidence="9" id="KW-1185">Reference proteome</keyword>
<proteinExistence type="inferred from homology"/>
<feature type="transmembrane region" description="Helical" evidence="7">
    <location>
        <begin position="146"/>
        <end position="165"/>
    </location>
</feature>
<evidence type="ECO:0000256" key="1">
    <source>
        <dbReference type="ARBA" id="ARBA00004651"/>
    </source>
</evidence>
<dbReference type="PANTHER" id="PTHR30250:SF10">
    <property type="entry name" value="LIPOPOLYSACCHARIDE BIOSYNTHESIS PROTEIN WZXC"/>
    <property type="match status" value="1"/>
</dbReference>
<evidence type="ECO:0000313" key="9">
    <source>
        <dbReference type="Proteomes" id="UP000182190"/>
    </source>
</evidence>
<dbReference type="Proteomes" id="UP000182190">
    <property type="component" value="Unassembled WGS sequence"/>
</dbReference>
<organism evidence="8 9">
    <name type="scientific">Planktothrix paucivesiculata PCC 9631</name>
    <dbReference type="NCBI Taxonomy" id="671071"/>
    <lineage>
        <taxon>Bacteria</taxon>
        <taxon>Bacillati</taxon>
        <taxon>Cyanobacteriota</taxon>
        <taxon>Cyanophyceae</taxon>
        <taxon>Oscillatoriophycideae</taxon>
        <taxon>Oscillatoriales</taxon>
        <taxon>Microcoleaceae</taxon>
        <taxon>Planktothrix</taxon>
    </lineage>
</organism>
<evidence type="ECO:0000256" key="5">
    <source>
        <dbReference type="ARBA" id="ARBA00022989"/>
    </source>
</evidence>
<evidence type="ECO:0008006" key="10">
    <source>
        <dbReference type="Google" id="ProtNLM"/>
    </source>
</evidence>
<name>A0A7Z9DUP3_9CYAN</name>
<gene>
    <name evidence="8" type="ORF">PL9631_1020046</name>
</gene>
<feature type="transmembrane region" description="Helical" evidence="7">
    <location>
        <begin position="210"/>
        <end position="228"/>
    </location>
</feature>
<feature type="transmembrane region" description="Helical" evidence="7">
    <location>
        <begin position="294"/>
        <end position="315"/>
    </location>
</feature>
<dbReference type="OrthoDB" id="9770347at2"/>